<dbReference type="RefSeq" id="WP_051145533.1">
    <property type="nucleotide sequence ID" value="NZ_BMLB01000003.1"/>
</dbReference>
<comment type="subcellular location">
    <subcellularLocation>
        <location evidence="1">Endomembrane system</location>
        <topology evidence="1">Multi-pass membrane protein</topology>
    </subcellularLocation>
</comment>
<sequence length="113" mass="12012">MPTRDPGLQQERTALAWRRTGLALVIGALTIGRLTMDTLGTSVLVPAAAAAVLAAWVVSVTLRGRRYALAHPDEPHFDRILRDGRVPAVVALVTVALAVGELTAALVQLLTLR</sequence>
<feature type="domain" description="DUF202" evidence="6">
    <location>
        <begin position="5"/>
        <end position="67"/>
    </location>
</feature>
<dbReference type="EMBL" id="BMLB01000003">
    <property type="protein sequence ID" value="GGK68325.1"/>
    <property type="molecule type" value="Genomic_DNA"/>
</dbReference>
<dbReference type="InterPro" id="IPR003807">
    <property type="entry name" value="DUF202"/>
</dbReference>
<evidence type="ECO:0000256" key="4">
    <source>
        <dbReference type="ARBA" id="ARBA00023136"/>
    </source>
</evidence>
<keyword evidence="4 5" id="KW-0472">Membrane</keyword>
<feature type="transmembrane region" description="Helical" evidence="5">
    <location>
        <begin position="89"/>
        <end position="110"/>
    </location>
</feature>
<comment type="caution">
    <text evidence="7">The sequence shown here is derived from an EMBL/GenBank/DDBJ whole genome shotgun (WGS) entry which is preliminary data.</text>
</comment>
<proteinExistence type="predicted"/>
<evidence type="ECO:0000313" key="7">
    <source>
        <dbReference type="EMBL" id="GGK68325.1"/>
    </source>
</evidence>
<keyword evidence="2 5" id="KW-0812">Transmembrane</keyword>
<dbReference type="Proteomes" id="UP000662111">
    <property type="component" value="Unassembled WGS sequence"/>
</dbReference>
<gene>
    <name evidence="7" type="ORF">GCM10011509_15880</name>
</gene>
<evidence type="ECO:0000256" key="3">
    <source>
        <dbReference type="ARBA" id="ARBA00022989"/>
    </source>
</evidence>
<keyword evidence="8" id="KW-1185">Reference proteome</keyword>
<feature type="transmembrane region" description="Helical" evidence="5">
    <location>
        <begin position="42"/>
        <end position="62"/>
    </location>
</feature>
<name>A0ABQ2FB04_9MICO</name>
<reference evidence="8" key="1">
    <citation type="journal article" date="2019" name="Int. J. Syst. Evol. Microbiol.">
        <title>The Global Catalogue of Microorganisms (GCM) 10K type strain sequencing project: providing services to taxonomists for standard genome sequencing and annotation.</title>
        <authorList>
            <consortium name="The Broad Institute Genomics Platform"/>
            <consortium name="The Broad Institute Genome Sequencing Center for Infectious Disease"/>
            <person name="Wu L."/>
            <person name="Ma J."/>
        </authorList>
    </citation>
    <scope>NUCLEOTIDE SEQUENCE [LARGE SCALE GENOMIC DNA]</scope>
    <source>
        <strain evidence="8">CGMCC 1.5362</strain>
    </source>
</reference>
<keyword evidence="3 5" id="KW-1133">Transmembrane helix</keyword>
<evidence type="ECO:0000313" key="8">
    <source>
        <dbReference type="Proteomes" id="UP000662111"/>
    </source>
</evidence>
<evidence type="ECO:0000256" key="5">
    <source>
        <dbReference type="SAM" id="Phobius"/>
    </source>
</evidence>
<evidence type="ECO:0000256" key="2">
    <source>
        <dbReference type="ARBA" id="ARBA00022692"/>
    </source>
</evidence>
<accession>A0ABQ2FB04</accession>
<protein>
    <recommendedName>
        <fullName evidence="6">DUF202 domain-containing protein</fullName>
    </recommendedName>
</protein>
<dbReference type="Pfam" id="PF02656">
    <property type="entry name" value="DUF202"/>
    <property type="match status" value="1"/>
</dbReference>
<evidence type="ECO:0000259" key="6">
    <source>
        <dbReference type="Pfam" id="PF02656"/>
    </source>
</evidence>
<organism evidence="7 8">
    <name type="scientific">Ornithinimicrobium pekingense</name>
    <dbReference type="NCBI Taxonomy" id="384677"/>
    <lineage>
        <taxon>Bacteria</taxon>
        <taxon>Bacillati</taxon>
        <taxon>Actinomycetota</taxon>
        <taxon>Actinomycetes</taxon>
        <taxon>Micrococcales</taxon>
        <taxon>Ornithinimicrobiaceae</taxon>
        <taxon>Ornithinimicrobium</taxon>
    </lineage>
</organism>
<evidence type="ECO:0000256" key="1">
    <source>
        <dbReference type="ARBA" id="ARBA00004127"/>
    </source>
</evidence>